<dbReference type="SMART" id="SM00356">
    <property type="entry name" value="ZnF_C3H1"/>
    <property type="match status" value="6"/>
</dbReference>
<dbReference type="InterPro" id="IPR045124">
    <property type="entry name" value="Su(sable)-like"/>
</dbReference>
<dbReference type="Pfam" id="PF18044">
    <property type="entry name" value="zf-CCCH_4"/>
    <property type="match status" value="1"/>
</dbReference>
<sequence length="1039" mass="113656">MAFQFPFPFSLQGALRPGLFIVSMCNDSGCIHSRTCPMTFHQQPLVSDPVQIHAPNGIPVVQAKQRKSSVSIKVCHFHRQNRCTKGEHCPYSHAEPSMSSSAADVASGSQTKPESDGTPEIKTEEDSQDLGRGTESAQDGGDDLNGPVSGPSPDANERLDAARHSPTLTAPLENTVDDIWQQETVPSSEPAPEVESAFLEAADAPDGPSTDTMPDPRAPCKFFLQGACTSGTHCRFKHETDPEPKLQRCLWFPSGNCLKGDACPFSHDLGAASEASENDPRKTQCKFFAAGHCGRGKKCLFLHGDPTNEVCRAFMRGEVCPFGNECRFSHDAEALQSQESNTEEIASGSWWEQENDQSGGWGDTASTWATEGDSKGAEKSWETPWPEEPPVSIIKSRRHCIFFGQGYCKEGDRCRHRHDRNTEPEPVQPVVSKSLSAGEETMESVALRTIYNCSVEFGPGASAHIQNTAFESRTVVLSHFPSGTNVDDLAAFVEPHGTITNRVIRLVGGRLNAYFDLENAQQALTARAHLNGLVIEDKIVAAELECDGKLGGSVHEPGTPRHLKLVWDAPSTIAWAFYRTVSKAKEAAAALDGLTVGERKIVAKYRSQSRGQQDRVPVLLENLPAQVSREELTSICEHTGPTSINPSEPNYTQSPEHDIRTLLEQLGVVTLFELMPTLPSESKVTAFAEFLSPSTIAKATAYLKGRKHPFLGDRDIKTQAVFFSRYTLPESHFPFGLIRDAVNGCDLGNNVRCYDETRTVLLFHRDSADAAKLRETVQALVLGAEIPFPDPYFSMASSDGPLQRLNDKDPAVFIRCDRRCRVLRIWGDRSKAEAQIAKLLKTVNEQRCVLDISDVISHLATGGGGLQSLQAQCGSTKITCDIRSKTLTVLGEQKMRDEVSAAVLSWGLRESLPPGDCMLCRTDPTHPVELPCGHRYCSGCLDILLSPACDFAPYCCDCSAEIPLSLIVACLPPEECERAFEGSLLSLVRSQDDLHFCPFGCPVVFRSADIPSTHYECPECRMELCARCAQPVHCGTTCP</sequence>
<dbReference type="InterPro" id="IPR017907">
    <property type="entry name" value="Znf_RING_CS"/>
</dbReference>
<evidence type="ECO:0000256" key="2">
    <source>
        <dbReference type="ARBA" id="ARBA00022737"/>
    </source>
</evidence>
<dbReference type="AlphaFoldDB" id="A0AAD2K1S8"/>
<feature type="domain" description="C3H1-type" evidence="9">
    <location>
        <begin position="243"/>
        <end position="270"/>
    </location>
</feature>
<evidence type="ECO:0000256" key="5">
    <source>
        <dbReference type="ARBA" id="ARBA00022833"/>
    </source>
</evidence>
<feature type="compositionally biased region" description="Basic and acidic residues" evidence="7">
    <location>
        <begin position="113"/>
        <end position="125"/>
    </location>
</feature>
<dbReference type="SUPFAM" id="SSF54928">
    <property type="entry name" value="RNA-binding domain, RBD"/>
    <property type="match status" value="1"/>
</dbReference>
<dbReference type="InterPro" id="IPR002867">
    <property type="entry name" value="IBR_dom"/>
</dbReference>
<name>A0AAD2K1S8_9AGAR</name>
<feature type="domain" description="C3H1-type" evidence="9">
    <location>
        <begin position="279"/>
        <end position="304"/>
    </location>
</feature>
<feature type="region of interest" description="Disordered" evidence="7">
    <location>
        <begin position="91"/>
        <end position="159"/>
    </location>
</feature>
<evidence type="ECO:0000259" key="8">
    <source>
        <dbReference type="PROSITE" id="PS50089"/>
    </source>
</evidence>
<feature type="compositionally biased region" description="Basic and acidic residues" evidence="7">
    <location>
        <begin position="372"/>
        <end position="381"/>
    </location>
</feature>
<keyword evidence="11" id="KW-1185">Reference proteome</keyword>
<feature type="zinc finger region" description="C3H1-type" evidence="6">
    <location>
        <begin position="69"/>
        <end position="96"/>
    </location>
</feature>
<keyword evidence="3 6" id="KW-0863">Zinc-finger</keyword>
<dbReference type="InterPro" id="IPR036855">
    <property type="entry name" value="Znf_CCCH_sf"/>
</dbReference>
<dbReference type="Pfam" id="PF14608">
    <property type="entry name" value="zf-CCCH_2"/>
    <property type="match status" value="4"/>
</dbReference>
<dbReference type="Pfam" id="PF01485">
    <property type="entry name" value="IBR"/>
    <property type="match status" value="1"/>
</dbReference>
<feature type="domain" description="C3H1-type" evidence="9">
    <location>
        <begin position="214"/>
        <end position="241"/>
    </location>
</feature>
<dbReference type="InterPro" id="IPR041367">
    <property type="entry name" value="Znf-CCCH_4"/>
</dbReference>
<dbReference type="PROSITE" id="PS50089">
    <property type="entry name" value="ZF_RING_2"/>
    <property type="match status" value="1"/>
</dbReference>
<feature type="zinc finger region" description="C3H1-type" evidence="6">
    <location>
        <begin position="305"/>
        <end position="333"/>
    </location>
</feature>
<dbReference type="Gene3D" id="4.10.1000.10">
    <property type="entry name" value="Zinc finger, CCCH-type"/>
    <property type="match status" value="3"/>
</dbReference>
<dbReference type="PANTHER" id="PTHR13119:SF12">
    <property type="entry name" value="PROTEIN SUPPRESSOR OF SABLE"/>
    <property type="match status" value="1"/>
</dbReference>
<dbReference type="InterPro" id="IPR012677">
    <property type="entry name" value="Nucleotide-bd_a/b_plait_sf"/>
</dbReference>
<reference evidence="10" key="1">
    <citation type="submission" date="2023-11" db="EMBL/GenBank/DDBJ databases">
        <authorList>
            <person name="De Vega J J."/>
            <person name="De Vega J J."/>
        </authorList>
    </citation>
    <scope>NUCLEOTIDE SEQUENCE</scope>
</reference>
<evidence type="ECO:0000259" key="9">
    <source>
        <dbReference type="PROSITE" id="PS50103"/>
    </source>
</evidence>
<accession>A0AAD2K1S8</accession>
<keyword evidence="2" id="KW-0677">Repeat</keyword>
<feature type="domain" description="C3H1-type" evidence="9">
    <location>
        <begin position="305"/>
        <end position="333"/>
    </location>
</feature>
<gene>
    <name evidence="10" type="ORF">MYCIT1_LOCUS20831</name>
</gene>
<feature type="zinc finger region" description="C3H1-type" evidence="6">
    <location>
        <begin position="279"/>
        <end position="304"/>
    </location>
</feature>
<dbReference type="PROSITE" id="PS00518">
    <property type="entry name" value="ZF_RING_1"/>
    <property type="match status" value="1"/>
</dbReference>
<dbReference type="CDD" id="cd00590">
    <property type="entry name" value="RRM_SF"/>
    <property type="match status" value="1"/>
</dbReference>
<feature type="compositionally biased region" description="Polar residues" evidence="7">
    <location>
        <begin position="337"/>
        <end position="369"/>
    </location>
</feature>
<dbReference type="EMBL" id="CAVNYO010000399">
    <property type="protein sequence ID" value="CAK5273969.1"/>
    <property type="molecule type" value="Genomic_DNA"/>
</dbReference>
<feature type="compositionally biased region" description="Polar residues" evidence="7">
    <location>
        <begin position="97"/>
        <end position="112"/>
    </location>
</feature>
<dbReference type="InterPro" id="IPR035979">
    <property type="entry name" value="RBD_domain_sf"/>
</dbReference>
<evidence type="ECO:0000256" key="7">
    <source>
        <dbReference type="SAM" id="MobiDB-lite"/>
    </source>
</evidence>
<organism evidence="10 11">
    <name type="scientific">Mycena citricolor</name>
    <dbReference type="NCBI Taxonomy" id="2018698"/>
    <lineage>
        <taxon>Eukaryota</taxon>
        <taxon>Fungi</taxon>
        <taxon>Dikarya</taxon>
        <taxon>Basidiomycota</taxon>
        <taxon>Agaricomycotina</taxon>
        <taxon>Agaricomycetes</taxon>
        <taxon>Agaricomycetidae</taxon>
        <taxon>Agaricales</taxon>
        <taxon>Marasmiineae</taxon>
        <taxon>Mycenaceae</taxon>
        <taxon>Mycena</taxon>
    </lineage>
</organism>
<keyword evidence="4" id="KW-0833">Ubl conjugation pathway</keyword>
<evidence type="ECO:0000256" key="6">
    <source>
        <dbReference type="PROSITE-ProRule" id="PRU00723"/>
    </source>
</evidence>
<evidence type="ECO:0000313" key="10">
    <source>
        <dbReference type="EMBL" id="CAK5273969.1"/>
    </source>
</evidence>
<evidence type="ECO:0000256" key="3">
    <source>
        <dbReference type="ARBA" id="ARBA00022771"/>
    </source>
</evidence>
<comment type="caution">
    <text evidence="10">The sequence shown here is derived from an EMBL/GenBank/DDBJ whole genome shotgun (WGS) entry which is preliminary data.</text>
</comment>
<dbReference type="PANTHER" id="PTHR13119">
    <property type="entry name" value="ZINC FINGER CCCH DOMAIN-CONTAINING PROTEI"/>
    <property type="match status" value="1"/>
</dbReference>
<dbReference type="Gene3D" id="3.30.70.330">
    <property type="match status" value="1"/>
</dbReference>
<feature type="zinc finger region" description="C3H1-type" evidence="6">
    <location>
        <begin position="214"/>
        <end position="241"/>
    </location>
</feature>
<evidence type="ECO:0000313" key="11">
    <source>
        <dbReference type="Proteomes" id="UP001295794"/>
    </source>
</evidence>
<evidence type="ECO:0008006" key="12">
    <source>
        <dbReference type="Google" id="ProtNLM"/>
    </source>
</evidence>
<protein>
    <recommendedName>
        <fullName evidence="12">RING-type E3 ubiquitin transferase</fullName>
    </recommendedName>
</protein>
<dbReference type="InterPro" id="IPR000571">
    <property type="entry name" value="Znf_CCCH"/>
</dbReference>
<feature type="zinc finger region" description="C3H1-type" evidence="6">
    <location>
        <begin position="394"/>
        <end position="421"/>
    </location>
</feature>
<keyword evidence="5 6" id="KW-0862">Zinc</keyword>
<dbReference type="GO" id="GO:0008270">
    <property type="term" value="F:zinc ion binding"/>
    <property type="evidence" value="ECO:0007669"/>
    <property type="project" value="UniProtKB-KW"/>
</dbReference>
<feature type="domain" description="RING-type" evidence="8">
    <location>
        <begin position="917"/>
        <end position="959"/>
    </location>
</feature>
<evidence type="ECO:0000256" key="4">
    <source>
        <dbReference type="ARBA" id="ARBA00022786"/>
    </source>
</evidence>
<feature type="domain" description="C3H1-type" evidence="9">
    <location>
        <begin position="69"/>
        <end position="96"/>
    </location>
</feature>
<feature type="domain" description="C3H1-type" evidence="9">
    <location>
        <begin position="394"/>
        <end position="421"/>
    </location>
</feature>
<feature type="region of interest" description="Disordered" evidence="7">
    <location>
        <begin position="337"/>
        <end position="388"/>
    </location>
</feature>
<dbReference type="GO" id="GO:0045892">
    <property type="term" value="P:negative regulation of DNA-templated transcription"/>
    <property type="evidence" value="ECO:0007669"/>
    <property type="project" value="InterPro"/>
</dbReference>
<dbReference type="InterPro" id="IPR001841">
    <property type="entry name" value="Znf_RING"/>
</dbReference>
<dbReference type="SUPFAM" id="SSF90229">
    <property type="entry name" value="CCCH zinc finger"/>
    <property type="match status" value="4"/>
</dbReference>
<dbReference type="Proteomes" id="UP001295794">
    <property type="component" value="Unassembled WGS sequence"/>
</dbReference>
<keyword evidence="1 6" id="KW-0479">Metal-binding</keyword>
<evidence type="ECO:0000256" key="1">
    <source>
        <dbReference type="ARBA" id="ARBA00022723"/>
    </source>
</evidence>
<dbReference type="GO" id="GO:0005634">
    <property type="term" value="C:nucleus"/>
    <property type="evidence" value="ECO:0007669"/>
    <property type="project" value="TreeGrafter"/>
</dbReference>
<feature type="zinc finger region" description="C3H1-type" evidence="6">
    <location>
        <begin position="243"/>
        <end position="270"/>
    </location>
</feature>
<proteinExistence type="predicted"/>
<dbReference type="GO" id="GO:0003723">
    <property type="term" value="F:RNA binding"/>
    <property type="evidence" value="ECO:0007669"/>
    <property type="project" value="InterPro"/>
</dbReference>
<dbReference type="PROSITE" id="PS50103">
    <property type="entry name" value="ZF_C3H1"/>
    <property type="match status" value="6"/>
</dbReference>
<dbReference type="SUPFAM" id="SSF57850">
    <property type="entry name" value="RING/U-box"/>
    <property type="match status" value="1"/>
</dbReference>